<protein>
    <recommendedName>
        <fullName evidence="3">DUF3037 domain-containing protein</fullName>
    </recommendedName>
</protein>
<dbReference type="AlphaFoldDB" id="A0A2K8Z0L3"/>
<dbReference type="InterPro" id="IPR021398">
    <property type="entry name" value="DUF3037"/>
</dbReference>
<dbReference type="Proteomes" id="UP000232883">
    <property type="component" value="Chromosome"/>
</dbReference>
<dbReference type="Pfam" id="PF11236">
    <property type="entry name" value="DUF3037"/>
    <property type="match status" value="1"/>
</dbReference>
<evidence type="ECO:0000313" key="2">
    <source>
        <dbReference type="Proteomes" id="UP000232883"/>
    </source>
</evidence>
<keyword evidence="2" id="KW-1185">Reference proteome</keyword>
<name>A0A2K8Z0L3_9BACT</name>
<evidence type="ECO:0008006" key="3">
    <source>
        <dbReference type="Google" id="ProtNLM"/>
    </source>
</evidence>
<evidence type="ECO:0000313" key="1">
    <source>
        <dbReference type="EMBL" id="AUD03426.1"/>
    </source>
</evidence>
<gene>
    <name evidence="1" type="ORF">CWM47_17250</name>
</gene>
<sequence length="291" mass="34311">MLNHTYRVSSVFYYSVLQYRYAQSLGEVLNVGVLLLFPEQRQAVFLHPERLGRIRKLYPKFAEKVIRSYFKGIVARTKQLTKQPEIFADYEAHPRQLIDNEILIRDSSALQFGEVKTSVLYTEDLSAIGEQFYKLYLSFYEEDEYRPRHDETYLLKEYKQLLRQRLDGLLSREAFEQPITVKPEGTSFAYQFPFAWQNGSYNLVKPVSFDLKLEQSINEKATLNVGQFTVLNDYAERRNARFDVLVARPKDRKLYKPYEQAVQLLANQPRVNIIEEEKLDDYSQKTAEALR</sequence>
<organism evidence="1 2">
    <name type="scientific">Spirosoma pollinicola</name>
    <dbReference type="NCBI Taxonomy" id="2057025"/>
    <lineage>
        <taxon>Bacteria</taxon>
        <taxon>Pseudomonadati</taxon>
        <taxon>Bacteroidota</taxon>
        <taxon>Cytophagia</taxon>
        <taxon>Cytophagales</taxon>
        <taxon>Cytophagaceae</taxon>
        <taxon>Spirosoma</taxon>
    </lineage>
</organism>
<accession>A0A2K8Z0L3</accession>
<dbReference type="KEGG" id="spir:CWM47_17250"/>
<proteinExistence type="predicted"/>
<reference evidence="1 2" key="1">
    <citation type="submission" date="2017-11" db="EMBL/GenBank/DDBJ databases">
        <title>Taxonomic description and genome sequences of Spirosoma HA7 sp. nov., isolated from pollen microhabitat of Corylus avellana.</title>
        <authorList>
            <person name="Ambika Manirajan B."/>
            <person name="Suarez C."/>
            <person name="Ratering S."/>
            <person name="Geissler-Plaum R."/>
            <person name="Cardinale M."/>
            <person name="Sylvia S."/>
        </authorList>
    </citation>
    <scope>NUCLEOTIDE SEQUENCE [LARGE SCALE GENOMIC DNA]</scope>
    <source>
        <strain evidence="1 2">HA7</strain>
    </source>
</reference>
<dbReference type="EMBL" id="CP025096">
    <property type="protein sequence ID" value="AUD03426.1"/>
    <property type="molecule type" value="Genomic_DNA"/>
</dbReference>